<dbReference type="GO" id="GO:0046677">
    <property type="term" value="P:response to antibiotic"/>
    <property type="evidence" value="ECO:0007669"/>
    <property type="project" value="TreeGrafter"/>
</dbReference>
<evidence type="ECO:0000259" key="6">
    <source>
        <dbReference type="Pfam" id="PF25967"/>
    </source>
</evidence>
<dbReference type="Pfam" id="PF25876">
    <property type="entry name" value="HH_MFP_RND"/>
    <property type="match status" value="1"/>
</dbReference>
<dbReference type="Pfam" id="PF25944">
    <property type="entry name" value="Beta-barrel_RND"/>
    <property type="match status" value="1"/>
</dbReference>
<evidence type="ECO:0000313" key="7">
    <source>
        <dbReference type="EMBL" id="NSL90870.1"/>
    </source>
</evidence>
<keyword evidence="8" id="KW-1185">Reference proteome</keyword>
<evidence type="ECO:0000313" key="8">
    <source>
        <dbReference type="Proteomes" id="UP000281028"/>
    </source>
</evidence>
<accession>A0A433WL23</accession>
<comment type="caution">
    <text evidence="7">The sequence shown here is derived from an EMBL/GenBank/DDBJ whole genome shotgun (WGS) entry which is preliminary data.</text>
</comment>
<feature type="domain" description="Multidrug resistance protein MdtA-like alpha-helical hairpin" evidence="3">
    <location>
        <begin position="94"/>
        <end position="160"/>
    </location>
</feature>
<dbReference type="GO" id="GO:0030313">
    <property type="term" value="C:cell envelope"/>
    <property type="evidence" value="ECO:0007669"/>
    <property type="project" value="UniProtKB-SubCell"/>
</dbReference>
<reference evidence="7" key="1">
    <citation type="submission" date="2020-05" db="EMBL/GenBank/DDBJ databases">
        <title>Chitinophaga laudate sp. nov., isolated from a tropical peat swamp.</title>
        <authorList>
            <person name="Goh C.B.S."/>
            <person name="Lee M.S."/>
            <person name="Parimannan S."/>
            <person name="Pasbakhsh P."/>
            <person name="Yule C.M."/>
            <person name="Rajandas H."/>
            <person name="Loke S."/>
            <person name="Croft L."/>
            <person name="Tan J.B.L."/>
        </authorList>
    </citation>
    <scope>NUCLEOTIDE SEQUENCE</scope>
    <source>
        <strain evidence="7">Mgbs1</strain>
    </source>
</reference>
<dbReference type="Gene3D" id="2.40.50.100">
    <property type="match status" value="1"/>
</dbReference>
<dbReference type="SUPFAM" id="SSF111369">
    <property type="entry name" value="HlyD-like secretion proteins"/>
    <property type="match status" value="1"/>
</dbReference>
<dbReference type="InterPro" id="IPR006143">
    <property type="entry name" value="RND_pump_MFP"/>
</dbReference>
<evidence type="ECO:0000259" key="4">
    <source>
        <dbReference type="Pfam" id="PF25917"/>
    </source>
</evidence>
<dbReference type="InterPro" id="IPR058625">
    <property type="entry name" value="MdtA-like_BSH"/>
</dbReference>
<dbReference type="PANTHER" id="PTHR30158">
    <property type="entry name" value="ACRA/E-RELATED COMPONENT OF DRUG EFFLUX TRANSPORTER"/>
    <property type="match status" value="1"/>
</dbReference>
<feature type="domain" description="Multidrug resistance protein MdtA-like beta-barrel" evidence="5">
    <location>
        <begin position="198"/>
        <end position="285"/>
    </location>
</feature>
<evidence type="ECO:0000256" key="1">
    <source>
        <dbReference type="ARBA" id="ARBA00004196"/>
    </source>
</evidence>
<evidence type="ECO:0000259" key="5">
    <source>
        <dbReference type="Pfam" id="PF25944"/>
    </source>
</evidence>
<dbReference type="EMBL" id="RIAR02000001">
    <property type="protein sequence ID" value="NSL90870.1"/>
    <property type="molecule type" value="Genomic_DNA"/>
</dbReference>
<dbReference type="Pfam" id="PF25967">
    <property type="entry name" value="RND-MFP_C"/>
    <property type="match status" value="1"/>
</dbReference>
<dbReference type="OrthoDB" id="9801814at2"/>
<dbReference type="NCBIfam" id="TIGR01730">
    <property type="entry name" value="RND_mfp"/>
    <property type="match status" value="1"/>
</dbReference>
<dbReference type="GO" id="GO:0005886">
    <property type="term" value="C:plasma membrane"/>
    <property type="evidence" value="ECO:0007669"/>
    <property type="project" value="TreeGrafter"/>
</dbReference>
<dbReference type="AlphaFoldDB" id="A0A433WL23"/>
<comment type="similarity">
    <text evidence="2">Belongs to the membrane fusion protein (MFP) (TC 8.A.1) family.</text>
</comment>
<organism evidence="7 8">
    <name type="scientific">Chitinophaga solisilvae</name>
    <dbReference type="NCBI Taxonomy" id="1233460"/>
    <lineage>
        <taxon>Bacteria</taxon>
        <taxon>Pseudomonadati</taxon>
        <taxon>Bacteroidota</taxon>
        <taxon>Chitinophagia</taxon>
        <taxon>Chitinophagales</taxon>
        <taxon>Chitinophagaceae</taxon>
        <taxon>Chitinophaga</taxon>
    </lineage>
</organism>
<protein>
    <submittedName>
        <fullName evidence="7">Efflux RND transporter periplasmic adaptor subunit</fullName>
    </submittedName>
</protein>
<dbReference type="Pfam" id="PF25917">
    <property type="entry name" value="BSH_RND"/>
    <property type="match status" value="1"/>
</dbReference>
<dbReference type="PANTHER" id="PTHR30158:SF23">
    <property type="entry name" value="MULTIDRUG RESISTANCE PROTEIN MEXA"/>
    <property type="match status" value="1"/>
</dbReference>
<feature type="domain" description="Multidrug resistance protein MdtA-like C-terminal permuted SH3" evidence="6">
    <location>
        <begin position="290"/>
        <end position="350"/>
    </location>
</feature>
<comment type="subcellular location">
    <subcellularLocation>
        <location evidence="1">Cell envelope</location>
    </subcellularLocation>
</comment>
<evidence type="ECO:0000256" key="2">
    <source>
        <dbReference type="ARBA" id="ARBA00009477"/>
    </source>
</evidence>
<name>A0A433WL23_9BACT</name>
<sequence>MATALFLTACGSKPPETGYNDQPQPYQVTALTPVPAVINIDYPATVRGKQNIEIRPKVDGYVQQILADEGATVKKGQLLFRIQAPQYEQEVLTAMAAVKSAEAGVNTAAMQVKKVQPLVKKEIVSNYELESAQLALQAKEAELAQAKASLQNARVNVGYTTIYSPADGIIGTLPYKIGSLVSSNSPEPLTTLSDISTVHVYFSFNEKQLLDLTGQDTGKSLDEKIHSLPPVQLILANGNAYPEKGRIETTGGLINTETGAISMRAAFSNAAGLIRSGSSAVIRITQPVNDALVVPAKATFELQGKKFVYTVDTAGVTRSREIAVKEFTAGDSFIITGGVKRGEKIVTEGVGSLKEGMKIKPVLQPVTTASR</sequence>
<dbReference type="InterPro" id="IPR058627">
    <property type="entry name" value="MdtA-like_C"/>
</dbReference>
<gene>
    <name evidence="7" type="ORF">ECE50_028865</name>
</gene>
<dbReference type="Gene3D" id="2.40.30.170">
    <property type="match status" value="1"/>
</dbReference>
<dbReference type="Gene3D" id="2.40.420.20">
    <property type="match status" value="1"/>
</dbReference>
<dbReference type="GO" id="GO:0022857">
    <property type="term" value="F:transmembrane transporter activity"/>
    <property type="evidence" value="ECO:0007669"/>
    <property type="project" value="InterPro"/>
</dbReference>
<dbReference type="InterPro" id="IPR058624">
    <property type="entry name" value="MdtA-like_HH"/>
</dbReference>
<evidence type="ECO:0000259" key="3">
    <source>
        <dbReference type="Pfam" id="PF25876"/>
    </source>
</evidence>
<feature type="domain" description="Multidrug resistance protein MdtA-like barrel-sandwich hybrid" evidence="4">
    <location>
        <begin position="51"/>
        <end position="191"/>
    </location>
</feature>
<dbReference type="Gene3D" id="1.10.287.470">
    <property type="entry name" value="Helix hairpin bin"/>
    <property type="match status" value="1"/>
</dbReference>
<proteinExistence type="inferred from homology"/>
<dbReference type="Proteomes" id="UP000281028">
    <property type="component" value="Unassembled WGS sequence"/>
</dbReference>
<dbReference type="InterPro" id="IPR058626">
    <property type="entry name" value="MdtA-like_b-barrel"/>
</dbReference>